<keyword evidence="3" id="KW-0812">Transmembrane</keyword>
<evidence type="ECO:0000259" key="4">
    <source>
        <dbReference type="Pfam" id="PF00394"/>
    </source>
</evidence>
<evidence type="ECO:0000256" key="1">
    <source>
        <dbReference type="ARBA" id="ARBA00022723"/>
    </source>
</evidence>
<dbReference type="RefSeq" id="WP_248867992.1">
    <property type="nucleotide sequence ID" value="NZ_CP086322.1"/>
</dbReference>
<organism evidence="7 8">
    <name type="scientific">Streptomyces halobius</name>
    <dbReference type="NCBI Taxonomy" id="2879846"/>
    <lineage>
        <taxon>Bacteria</taxon>
        <taxon>Bacillati</taxon>
        <taxon>Actinomycetota</taxon>
        <taxon>Actinomycetes</taxon>
        <taxon>Kitasatosporales</taxon>
        <taxon>Streptomycetaceae</taxon>
        <taxon>Streptomyces</taxon>
    </lineage>
</organism>
<dbReference type="SUPFAM" id="SSF49503">
    <property type="entry name" value="Cupredoxins"/>
    <property type="match status" value="3"/>
</dbReference>
<proteinExistence type="predicted"/>
<keyword evidence="3" id="KW-0472">Membrane</keyword>
<dbReference type="InterPro" id="IPR011707">
    <property type="entry name" value="Cu-oxidase-like_N"/>
</dbReference>
<feature type="transmembrane region" description="Helical" evidence="3">
    <location>
        <begin position="12"/>
        <end position="33"/>
    </location>
</feature>
<dbReference type="Pfam" id="PF07731">
    <property type="entry name" value="Cu-oxidase_2"/>
    <property type="match status" value="1"/>
</dbReference>
<accession>A0ABY4MKX1</accession>
<feature type="domain" description="Plastocyanin-like" evidence="4">
    <location>
        <begin position="284"/>
        <end position="399"/>
    </location>
</feature>
<evidence type="ECO:0000259" key="6">
    <source>
        <dbReference type="Pfam" id="PF07732"/>
    </source>
</evidence>
<dbReference type="PANTHER" id="PTHR11709">
    <property type="entry name" value="MULTI-COPPER OXIDASE"/>
    <property type="match status" value="1"/>
</dbReference>
<dbReference type="PROSITE" id="PS00080">
    <property type="entry name" value="MULTICOPPER_OXIDASE2"/>
    <property type="match status" value="1"/>
</dbReference>
<dbReference type="Gene3D" id="2.60.40.420">
    <property type="entry name" value="Cupredoxins - blue copper proteins"/>
    <property type="match status" value="3"/>
</dbReference>
<evidence type="ECO:0000313" key="7">
    <source>
        <dbReference type="EMBL" id="UQA97075.1"/>
    </source>
</evidence>
<keyword evidence="2" id="KW-0560">Oxidoreductase</keyword>
<feature type="domain" description="Plastocyanin-like" evidence="5">
    <location>
        <begin position="443"/>
        <end position="556"/>
    </location>
</feature>
<dbReference type="InterPro" id="IPR011706">
    <property type="entry name" value="Cu-oxidase_C"/>
</dbReference>
<dbReference type="CDD" id="cd13853">
    <property type="entry name" value="CuRO_1_Tth-MCO_like"/>
    <property type="match status" value="1"/>
</dbReference>
<evidence type="ECO:0000256" key="2">
    <source>
        <dbReference type="ARBA" id="ARBA00023002"/>
    </source>
</evidence>
<dbReference type="CDD" id="cd13900">
    <property type="entry name" value="CuRO_3_Tth-MCO_like"/>
    <property type="match status" value="1"/>
</dbReference>
<dbReference type="PROSITE" id="PS51318">
    <property type="entry name" value="TAT"/>
    <property type="match status" value="1"/>
</dbReference>
<dbReference type="InterPro" id="IPR008972">
    <property type="entry name" value="Cupredoxin"/>
</dbReference>
<keyword evidence="1" id="KW-0479">Metal-binding</keyword>
<evidence type="ECO:0000256" key="3">
    <source>
        <dbReference type="SAM" id="Phobius"/>
    </source>
</evidence>
<gene>
    <name evidence="7" type="ORF">K9S39_39030</name>
</gene>
<dbReference type="InterPro" id="IPR045087">
    <property type="entry name" value="Cu-oxidase_fam"/>
</dbReference>
<sequence length="571" mass="62440">MDHRRSPSRRRLLSGIGGLGAGVVLVGMGGNAFGGRAMRTVAPTDVGAPLRDLPEFRSRGGLLEHTLTIAAARPVIGGRRLHLDTYNGQIPGEVLRIRPGELLRIRLRNQMVTTGLPPNALPPMCADTGHAQAAQRHRGPDDWLPQCVPEAVHGLADGNTLVQEAIATNLHTHGLQVSPSGNADNIYIRIDPLGSHAYAYTIPKDQPAGLHWYHPHFHGSTTHQAWSGLAGPIIVEGDIDKVPEIADMRERTIVINALRVDGNGENPTALVLPTGGDDPFTTVPAVPSELLFPLNGQLRPVISIRPGETQRWRVLNAAPHRSIWLHIEHHALHQIGQDGIPFGRTRPVQSIMLGSANRAEFVLRGGQPGTYRIYARRYDQGHPGGERPTIELATLHVTGSATSGRIPRQLVAPPPVPALRVARRRTLTFSGDISGKDGAGVRFLIDNLPFDPDRIDQEVEAGTVEEWRLVNEDVFQHPIHFHVNPFQVIDVKGIPAGDTSWQTDPAIWWDTFRLPPNGEFTLRTYFRADTPGKTVFHCHVLPHEDNGMMGNILINPPGIPGRPPHTTGNPR</sequence>
<dbReference type="Pfam" id="PF00394">
    <property type="entry name" value="Cu-oxidase"/>
    <property type="match status" value="1"/>
</dbReference>
<dbReference type="Pfam" id="PF07732">
    <property type="entry name" value="Cu-oxidase_3"/>
    <property type="match status" value="1"/>
</dbReference>
<evidence type="ECO:0000259" key="5">
    <source>
        <dbReference type="Pfam" id="PF07731"/>
    </source>
</evidence>
<dbReference type="InterPro" id="IPR006311">
    <property type="entry name" value="TAT_signal"/>
</dbReference>
<keyword evidence="8" id="KW-1185">Reference proteome</keyword>
<dbReference type="PANTHER" id="PTHR11709:SF518">
    <property type="entry name" value="MULTICOPPER OXIDASE"/>
    <property type="match status" value="1"/>
</dbReference>
<keyword evidence="3" id="KW-1133">Transmembrane helix</keyword>
<dbReference type="EMBL" id="CP086322">
    <property type="protein sequence ID" value="UQA97075.1"/>
    <property type="molecule type" value="Genomic_DNA"/>
</dbReference>
<protein>
    <submittedName>
        <fullName evidence="7">Multicopper oxidase family protein</fullName>
    </submittedName>
</protein>
<name>A0ABY4MKX1_9ACTN</name>
<dbReference type="Proteomes" id="UP000830115">
    <property type="component" value="Chromosome"/>
</dbReference>
<reference evidence="7" key="1">
    <citation type="submission" date="2021-10" db="EMBL/GenBank/DDBJ databases">
        <title>Streptomyces nigrumlapis sp.nov.,an antimicrobial producing actinobacterium isolated from Black Gobi rocks.</title>
        <authorList>
            <person name="Wen Y."/>
            <person name="Zhang W."/>
            <person name="Liu X.G."/>
        </authorList>
    </citation>
    <scope>NUCLEOTIDE SEQUENCE</scope>
    <source>
        <strain evidence="7">ST13-2-2</strain>
    </source>
</reference>
<dbReference type="InterPro" id="IPR002355">
    <property type="entry name" value="Cu_oxidase_Cu_BS"/>
</dbReference>
<dbReference type="InterPro" id="IPR001117">
    <property type="entry name" value="Cu-oxidase_2nd"/>
</dbReference>
<evidence type="ECO:0000313" key="8">
    <source>
        <dbReference type="Proteomes" id="UP000830115"/>
    </source>
</evidence>
<feature type="domain" description="Plastocyanin-like" evidence="6">
    <location>
        <begin position="167"/>
        <end position="237"/>
    </location>
</feature>